<reference evidence="13" key="1">
    <citation type="submission" date="2011-05" db="EMBL/GenBank/DDBJ databases">
        <title>Complete sequence of Desulfotomaculum ruminis DSM 2154.</title>
        <authorList>
            <person name="Lucas S."/>
            <person name="Copeland A."/>
            <person name="Lapidus A."/>
            <person name="Cheng J.-F."/>
            <person name="Goodwin L."/>
            <person name="Pitluck S."/>
            <person name="Lu M."/>
            <person name="Detter J.C."/>
            <person name="Han C."/>
            <person name="Tapia R."/>
            <person name="Land M."/>
            <person name="Hauser L."/>
            <person name="Kyrpides N."/>
            <person name="Ivanova N."/>
            <person name="Mikhailova N."/>
            <person name="Pagani I."/>
            <person name="Stams A.J.M."/>
            <person name="Plugge C.M."/>
            <person name="Muyzer G."/>
            <person name="Kuever J."/>
            <person name="Parshina S.N."/>
            <person name="Ivanova A.E."/>
            <person name="Nazina T.N."/>
            <person name="Brambilla E."/>
            <person name="Spring S."/>
            <person name="Klenk H.-P."/>
            <person name="Woyke T."/>
        </authorList>
    </citation>
    <scope>NUCLEOTIDE SEQUENCE [LARGE SCALE GENOMIC DNA]</scope>
    <source>
        <strain evidence="13">ATCC 23193 / DSM 2154 / NCIB 8452 / DL</strain>
    </source>
</reference>
<dbReference type="UniPathway" id="UPA00098">
    <property type="reaction ID" value="UER00358"/>
</dbReference>
<comment type="similarity">
    <text evidence="11">Belongs to the class-III pyridoxal-phosphate-dependent aminotransferase family. OAT subfamily.</text>
</comment>
<dbReference type="GO" id="GO:0055129">
    <property type="term" value="P:L-proline biosynthetic process"/>
    <property type="evidence" value="ECO:0007669"/>
    <property type="project" value="UniProtKB-UniRule"/>
</dbReference>
<keyword evidence="5 11" id="KW-0032">Aminotransferase</keyword>
<comment type="pathway">
    <text evidence="2 11">Amino-acid biosynthesis; L-proline biosynthesis; L-glutamate 5-semialdehyde from L-ornithine: step 1/1.</text>
</comment>
<dbReference type="InterPro" id="IPR034757">
    <property type="entry name" value="Ornith_aminotrans_bact"/>
</dbReference>
<dbReference type="HOGENOM" id="CLU_016922_10_3_9"/>
<evidence type="ECO:0000313" key="12">
    <source>
        <dbReference type="EMBL" id="AEG61942.1"/>
    </source>
</evidence>
<dbReference type="PROSITE" id="PS00600">
    <property type="entry name" value="AA_TRANSFER_CLASS_3"/>
    <property type="match status" value="1"/>
</dbReference>
<dbReference type="EMBL" id="CP002780">
    <property type="protein sequence ID" value="AEG61942.1"/>
    <property type="molecule type" value="Genomic_DNA"/>
</dbReference>
<dbReference type="KEGG" id="dru:Desru_3742"/>
<accession>F6DPZ8</accession>
<dbReference type="PANTHER" id="PTHR11986:SF18">
    <property type="entry name" value="ORNITHINE AMINOTRANSFERASE, MITOCHONDRIAL"/>
    <property type="match status" value="1"/>
</dbReference>
<dbReference type="InterPro" id="IPR015421">
    <property type="entry name" value="PyrdxlP-dep_Trfase_major"/>
</dbReference>
<dbReference type="CDD" id="cd00610">
    <property type="entry name" value="OAT_like"/>
    <property type="match status" value="1"/>
</dbReference>
<feature type="modified residue" description="N6-(pyridoxal phosphate)lysine" evidence="11">
    <location>
        <position position="255"/>
    </location>
</feature>
<dbReference type="GO" id="GO:0030170">
    <property type="term" value="F:pyridoxal phosphate binding"/>
    <property type="evidence" value="ECO:0007669"/>
    <property type="project" value="UniProtKB-UniRule"/>
</dbReference>
<evidence type="ECO:0000256" key="2">
    <source>
        <dbReference type="ARBA" id="ARBA00004998"/>
    </source>
</evidence>
<keyword evidence="8 11" id="KW-0808">Transferase</keyword>
<keyword evidence="9 11" id="KW-0663">Pyridoxal phosphate</keyword>
<dbReference type="FunFam" id="3.40.640.10:FF:000011">
    <property type="entry name" value="Ornithine aminotransferase"/>
    <property type="match status" value="1"/>
</dbReference>
<dbReference type="Proteomes" id="UP000009234">
    <property type="component" value="Chromosome"/>
</dbReference>
<keyword evidence="4 11" id="KW-0963">Cytoplasm</keyword>
<comment type="subcellular location">
    <subcellularLocation>
        <location evidence="11">Cytoplasm</location>
    </subcellularLocation>
</comment>
<dbReference type="GO" id="GO:0004587">
    <property type="term" value="F:ornithine aminotransferase activity"/>
    <property type="evidence" value="ECO:0007669"/>
    <property type="project" value="UniProtKB-UniRule"/>
</dbReference>
<proteinExistence type="inferred from homology"/>
<evidence type="ECO:0000256" key="6">
    <source>
        <dbReference type="ARBA" id="ARBA00022605"/>
    </source>
</evidence>
<dbReference type="InterPro" id="IPR015424">
    <property type="entry name" value="PyrdxlP-dep_Trfase"/>
</dbReference>
<evidence type="ECO:0000256" key="9">
    <source>
        <dbReference type="ARBA" id="ARBA00022898"/>
    </source>
</evidence>
<dbReference type="EC" id="2.6.1.13" evidence="3 11"/>
<organism evidence="12 13">
    <name type="scientific">Desulforamulus ruminis (strain ATCC 23193 / DSM 2154 / NCIMB 8452 / DL)</name>
    <name type="common">Desulfotomaculum ruminis</name>
    <dbReference type="NCBI Taxonomy" id="696281"/>
    <lineage>
        <taxon>Bacteria</taxon>
        <taxon>Bacillati</taxon>
        <taxon>Bacillota</taxon>
        <taxon>Clostridia</taxon>
        <taxon>Eubacteriales</taxon>
        <taxon>Peptococcaceae</taxon>
        <taxon>Desulforamulus</taxon>
    </lineage>
</organism>
<sequence length="396" mass="44057">MNLSNNIIEKTEALGARNYHPLPIVIAKAEGVWVEDPEGNRYMDMLSAYSALNQGHRHPKIIKALKDQADKVTLTSRAFHNDQLYRFYEKLAQVTGKNRILPMNTGAEAVETAVKAIRRWAYDRKKVVENQAEIIVCRGNFHGRTTTITSFSSEEEYKRGFGPFTPGFKIIPYGDTEALKGAIMPNTAAFLLEPIQGEAGIVIPREGFLQEAYAICKENNLLFVADEIQTGFGRTGRWFACDWEGVVPDIYIMGKALGGGVLPISAVAADEDILGVFEPGSHGSTFGGNPLACAVAVAALEVLEEENLPQQSLTLGEYFMNQLKQIKNPVIKEIRGKGLFIGLELNTEARPYCEKLKEMKLLCKETHVHTIRFAPPLTITREELDWAYERIAACFS</sequence>
<evidence type="ECO:0000256" key="11">
    <source>
        <dbReference type="HAMAP-Rule" id="MF_01689"/>
    </source>
</evidence>
<evidence type="ECO:0000256" key="5">
    <source>
        <dbReference type="ARBA" id="ARBA00022576"/>
    </source>
</evidence>
<dbReference type="RefSeq" id="WP_013843687.1">
    <property type="nucleotide sequence ID" value="NC_015589.1"/>
</dbReference>
<dbReference type="InterPro" id="IPR015422">
    <property type="entry name" value="PyrdxlP-dep_Trfase_small"/>
</dbReference>
<dbReference type="Pfam" id="PF00202">
    <property type="entry name" value="Aminotran_3"/>
    <property type="match status" value="1"/>
</dbReference>
<evidence type="ECO:0000256" key="1">
    <source>
        <dbReference type="ARBA" id="ARBA00001933"/>
    </source>
</evidence>
<reference evidence="12 13" key="2">
    <citation type="journal article" date="2012" name="Stand. Genomic Sci.">
        <title>Complete genome sequence of the sulfate-reducing firmicute Desulfotomaculum ruminis type strain (DL(T)).</title>
        <authorList>
            <person name="Spring S."/>
            <person name="Visser M."/>
            <person name="Lu M."/>
            <person name="Copeland A."/>
            <person name="Lapidus A."/>
            <person name="Lucas S."/>
            <person name="Cheng J.F."/>
            <person name="Han C."/>
            <person name="Tapia R."/>
            <person name="Goodwin L.A."/>
            <person name="Pitluck S."/>
            <person name="Ivanova N."/>
            <person name="Land M."/>
            <person name="Hauser L."/>
            <person name="Larimer F."/>
            <person name="Rohde M."/>
            <person name="Goker M."/>
            <person name="Detter J.C."/>
            <person name="Kyrpides N.C."/>
            <person name="Woyke T."/>
            <person name="Schaap P.J."/>
            <person name="Plugge C.M."/>
            <person name="Muyzer G."/>
            <person name="Kuever J."/>
            <person name="Pereira I.A."/>
            <person name="Parshina S.N."/>
            <person name="Bernier-Latmani R."/>
            <person name="Stams A.J."/>
            <person name="Klenk H.P."/>
        </authorList>
    </citation>
    <scope>NUCLEOTIDE SEQUENCE [LARGE SCALE GENOMIC DNA]</scope>
    <source>
        <strain evidence="13">ATCC 23193 / DSM 2154 / NCIB 8452 / DL</strain>
    </source>
</reference>
<dbReference type="PIRSF" id="PIRSF000521">
    <property type="entry name" value="Transaminase_4ab_Lys_Orn"/>
    <property type="match status" value="1"/>
</dbReference>
<dbReference type="OrthoDB" id="9807885at2"/>
<dbReference type="PANTHER" id="PTHR11986">
    <property type="entry name" value="AMINOTRANSFERASE CLASS III"/>
    <property type="match status" value="1"/>
</dbReference>
<dbReference type="eggNOG" id="COG4992">
    <property type="taxonomic scope" value="Bacteria"/>
</dbReference>
<dbReference type="InterPro" id="IPR005814">
    <property type="entry name" value="Aminotrans_3"/>
</dbReference>
<evidence type="ECO:0000256" key="3">
    <source>
        <dbReference type="ARBA" id="ARBA00012924"/>
    </source>
</evidence>
<comment type="function">
    <text evidence="11">Catalyzes the interconversion of ornithine to glutamate semialdehyde.</text>
</comment>
<dbReference type="SUPFAM" id="SSF53383">
    <property type="entry name" value="PLP-dependent transferases"/>
    <property type="match status" value="1"/>
</dbReference>
<dbReference type="NCBIfam" id="TIGR01885">
    <property type="entry name" value="Orn_aminotrans"/>
    <property type="match status" value="1"/>
</dbReference>
<comment type="cofactor">
    <cofactor evidence="1 11">
        <name>pyridoxal 5'-phosphate</name>
        <dbReference type="ChEBI" id="CHEBI:597326"/>
    </cofactor>
</comment>
<evidence type="ECO:0000256" key="4">
    <source>
        <dbReference type="ARBA" id="ARBA00022490"/>
    </source>
</evidence>
<keyword evidence="13" id="KW-1185">Reference proteome</keyword>
<keyword evidence="7 11" id="KW-0641">Proline biosynthesis</keyword>
<dbReference type="STRING" id="696281.Desru_3742"/>
<dbReference type="Gene3D" id="3.40.640.10">
    <property type="entry name" value="Type I PLP-dependent aspartate aminotransferase-like (Major domain)"/>
    <property type="match status" value="1"/>
</dbReference>
<name>F6DPZ8_DESRL</name>
<dbReference type="InterPro" id="IPR049704">
    <property type="entry name" value="Aminotrans_3_PPA_site"/>
</dbReference>
<dbReference type="GO" id="GO:0042802">
    <property type="term" value="F:identical protein binding"/>
    <property type="evidence" value="ECO:0007669"/>
    <property type="project" value="TreeGrafter"/>
</dbReference>
<dbReference type="GO" id="GO:0005737">
    <property type="term" value="C:cytoplasm"/>
    <property type="evidence" value="ECO:0007669"/>
    <property type="project" value="UniProtKB-SubCell"/>
</dbReference>
<dbReference type="InterPro" id="IPR010164">
    <property type="entry name" value="Orn_aminotrans"/>
</dbReference>
<dbReference type="HAMAP" id="MF_01689">
    <property type="entry name" value="Ornith_aminotrans_3"/>
    <property type="match status" value="1"/>
</dbReference>
<evidence type="ECO:0000256" key="10">
    <source>
        <dbReference type="ARBA" id="ARBA00030587"/>
    </source>
</evidence>
<gene>
    <name evidence="11" type="primary">rocD</name>
    <name evidence="12" type="ordered locus">Desru_3742</name>
</gene>
<dbReference type="AlphaFoldDB" id="F6DPZ8"/>
<comment type="catalytic activity">
    <reaction evidence="11">
        <text>a 2-oxocarboxylate + L-ornithine = L-glutamate 5-semialdehyde + an L-alpha-amino acid</text>
        <dbReference type="Rhea" id="RHEA:13877"/>
        <dbReference type="ChEBI" id="CHEBI:35179"/>
        <dbReference type="ChEBI" id="CHEBI:46911"/>
        <dbReference type="ChEBI" id="CHEBI:58066"/>
        <dbReference type="ChEBI" id="CHEBI:59869"/>
        <dbReference type="EC" id="2.6.1.13"/>
    </reaction>
</comment>
<keyword evidence="6 11" id="KW-0028">Amino-acid biosynthesis</keyword>
<protein>
    <recommendedName>
        <fullName evidence="3 11">Ornithine aminotransferase</fullName>
        <shortName evidence="11">OAT</shortName>
        <ecNumber evidence="3 11">2.6.1.13</ecNumber>
    </recommendedName>
    <alternativeName>
        <fullName evidence="10 11">Ornithine--oxo-acid aminotransferase</fullName>
    </alternativeName>
</protein>
<evidence type="ECO:0000256" key="7">
    <source>
        <dbReference type="ARBA" id="ARBA00022650"/>
    </source>
</evidence>
<dbReference type="NCBIfam" id="NF003145">
    <property type="entry name" value="PRK04073.1"/>
    <property type="match status" value="1"/>
</dbReference>
<dbReference type="InterPro" id="IPR050103">
    <property type="entry name" value="Class-III_PLP-dep_AT"/>
</dbReference>
<evidence type="ECO:0000313" key="13">
    <source>
        <dbReference type="Proteomes" id="UP000009234"/>
    </source>
</evidence>
<evidence type="ECO:0000256" key="8">
    <source>
        <dbReference type="ARBA" id="ARBA00022679"/>
    </source>
</evidence>
<dbReference type="Gene3D" id="3.90.1150.10">
    <property type="entry name" value="Aspartate Aminotransferase, domain 1"/>
    <property type="match status" value="1"/>
</dbReference>